<dbReference type="EMBL" id="FUKO01000021">
    <property type="protein sequence ID" value="SJN36452.1"/>
    <property type="molecule type" value="Genomic_DNA"/>
</dbReference>
<reference evidence="1 2" key="1">
    <citation type="submission" date="2017-02" db="EMBL/GenBank/DDBJ databases">
        <authorList>
            <person name="Peterson S.W."/>
        </authorList>
    </citation>
    <scope>NUCLEOTIDE SEQUENCE [LARGE SCALE GENOMIC DNA]</scope>
    <source>
        <strain evidence="1 2">B Mb 05.01</strain>
    </source>
</reference>
<dbReference type="Pfam" id="PF05621">
    <property type="entry name" value="TniB"/>
    <property type="match status" value="1"/>
</dbReference>
<dbReference type="Proteomes" id="UP000196320">
    <property type="component" value="Unassembled WGS sequence"/>
</dbReference>
<protein>
    <submittedName>
        <fullName evidence="1">Putative ATP/GTP-binding protein</fullName>
    </submittedName>
</protein>
<dbReference type="AlphaFoldDB" id="A0A1R4JWV5"/>
<dbReference type="SUPFAM" id="SSF52540">
    <property type="entry name" value="P-loop containing nucleoside triphosphate hydrolases"/>
    <property type="match status" value="1"/>
</dbReference>
<accession>A0A1R4JWV5</accession>
<dbReference type="InterPro" id="IPR008868">
    <property type="entry name" value="TniB"/>
</dbReference>
<organism evidence="1 2">
    <name type="scientific">Microbacterium esteraromaticum</name>
    <dbReference type="NCBI Taxonomy" id="57043"/>
    <lineage>
        <taxon>Bacteria</taxon>
        <taxon>Bacillati</taxon>
        <taxon>Actinomycetota</taxon>
        <taxon>Actinomycetes</taxon>
        <taxon>Micrococcales</taxon>
        <taxon>Microbacteriaceae</taxon>
        <taxon>Microbacterium</taxon>
    </lineage>
</organism>
<name>A0A1R4JWV5_9MICO</name>
<gene>
    <name evidence="1" type="ORF">FM104_09240</name>
</gene>
<evidence type="ECO:0000313" key="2">
    <source>
        <dbReference type="Proteomes" id="UP000196320"/>
    </source>
</evidence>
<proteinExistence type="predicted"/>
<dbReference type="Gene3D" id="3.40.50.300">
    <property type="entry name" value="P-loop containing nucleotide triphosphate hydrolases"/>
    <property type="match status" value="1"/>
</dbReference>
<dbReference type="RefSeq" id="WP_087131662.1">
    <property type="nucleotide sequence ID" value="NZ_FUKO01000021.1"/>
</dbReference>
<evidence type="ECO:0000313" key="1">
    <source>
        <dbReference type="EMBL" id="SJN36452.1"/>
    </source>
</evidence>
<dbReference type="OrthoDB" id="3337229at2"/>
<dbReference type="InterPro" id="IPR027417">
    <property type="entry name" value="P-loop_NTPase"/>
</dbReference>
<sequence length="363" mass="40828">MFEDLLSDFDFDAPTVNFEYTTKEGWREFVEFEADQPVPCSTREYEAMASSDRALYNIARERFMSVGARISTPSLRSFAAAARNAMADNRSPDASKSGVIISGRPSMGKTTAVQEFGRAFERARRARSTQKKRDLIPVAFAQVPTHATEKTMMKKLADFYALPYSQTASYETLLARVCNVMRECATEIVIIDDIHRLDLRYHANEGAADALKELSERFPGTMIYAGVDVARNGLFWGSRGEQIMARFETVQFDEYDIATNEGAAVWGRILTELETSLCLIDQPEGDILRIAAELRDISRGSLGRMAKAIRRCARDAIHDGSERLDLDNLLVVLATIRKLEDRAADEAGTGVKRRRGRRERVRQ</sequence>
<keyword evidence="2" id="KW-1185">Reference proteome</keyword>